<dbReference type="GO" id="GO:0042025">
    <property type="term" value="C:host cell nucleus"/>
    <property type="evidence" value="ECO:0007669"/>
    <property type="project" value="UniProtKB-SubCell"/>
</dbReference>
<dbReference type="GO" id="GO:0046872">
    <property type="term" value="F:metal ion binding"/>
    <property type="evidence" value="ECO:0007669"/>
    <property type="project" value="UniProtKB-KW"/>
</dbReference>
<dbReference type="Gene3D" id="3.40.50.300">
    <property type="entry name" value="P-loop containing nucleotide triphosphate hydrolases"/>
    <property type="match status" value="1"/>
</dbReference>
<keyword evidence="11" id="KW-0378">Hydrolase</keyword>
<dbReference type="PROSITE" id="PS52020">
    <property type="entry name" value="CRESS_DNA_REP"/>
    <property type="match status" value="1"/>
</dbReference>
<keyword evidence="8" id="KW-0479">Metal-binding</keyword>
<accession>A0A346BPA2</accession>
<keyword evidence="4" id="KW-0808">Transferase</keyword>
<evidence type="ECO:0000256" key="13">
    <source>
        <dbReference type="ARBA" id="ARBA00023125"/>
    </source>
</evidence>
<keyword evidence="6" id="KW-0235">DNA replication</keyword>
<dbReference type="GO" id="GO:0016787">
    <property type="term" value="F:hydrolase activity"/>
    <property type="evidence" value="ECO:0007669"/>
    <property type="project" value="UniProtKB-KW"/>
</dbReference>
<evidence type="ECO:0000256" key="12">
    <source>
        <dbReference type="ARBA" id="ARBA00023124"/>
    </source>
</evidence>
<dbReference type="Pfam" id="PF00910">
    <property type="entry name" value="RNA_helicase"/>
    <property type="match status" value="1"/>
</dbReference>
<dbReference type="InterPro" id="IPR000605">
    <property type="entry name" value="Helicase_SF3_ssDNA/RNA_vir"/>
</dbReference>
<evidence type="ECO:0000256" key="8">
    <source>
        <dbReference type="ARBA" id="ARBA00022723"/>
    </source>
</evidence>
<evidence type="ECO:0000256" key="11">
    <source>
        <dbReference type="ARBA" id="ARBA00022801"/>
    </source>
</evidence>
<keyword evidence="14" id="KW-0511">Multifunctional enzyme</keyword>
<evidence type="ECO:0000256" key="6">
    <source>
        <dbReference type="ARBA" id="ARBA00022705"/>
    </source>
</evidence>
<evidence type="ECO:0000256" key="7">
    <source>
        <dbReference type="ARBA" id="ARBA00022722"/>
    </source>
</evidence>
<feature type="domain" description="CRESS-DNA virus Rep endonuclease" evidence="18">
    <location>
        <begin position="1"/>
        <end position="93"/>
    </location>
</feature>
<keyword evidence="10" id="KW-0255">Endonuclease</keyword>
<dbReference type="GO" id="GO:0016779">
    <property type="term" value="F:nucleotidyltransferase activity"/>
    <property type="evidence" value="ECO:0007669"/>
    <property type="project" value="UniProtKB-KW"/>
</dbReference>
<evidence type="ECO:0000259" key="18">
    <source>
        <dbReference type="PROSITE" id="PS52020"/>
    </source>
</evidence>
<dbReference type="EMBL" id="MH545519">
    <property type="protein sequence ID" value="AXL65899.1"/>
    <property type="molecule type" value="Genomic_DNA"/>
</dbReference>
<dbReference type="GO" id="GO:0003724">
    <property type="term" value="F:RNA helicase activity"/>
    <property type="evidence" value="ECO:0007669"/>
    <property type="project" value="InterPro"/>
</dbReference>
<keyword evidence="5" id="KW-0548">Nucleotidyltransferase</keyword>
<dbReference type="GO" id="GO:0003723">
    <property type="term" value="F:RNA binding"/>
    <property type="evidence" value="ECO:0007669"/>
    <property type="project" value="InterPro"/>
</dbReference>
<organism evidence="19">
    <name type="scientific">Spinybacked orbweaver circular virus 1</name>
    <dbReference type="NCBI Taxonomy" id="2293305"/>
    <lineage>
        <taxon>Viruses</taxon>
        <taxon>Circularisvirus</taxon>
    </lineage>
</organism>
<protein>
    <recommendedName>
        <fullName evidence="15">ATP-dependent helicase Rep</fullName>
    </recommendedName>
    <alternativeName>
        <fullName evidence="16">RepP</fullName>
    </alternativeName>
</protein>
<keyword evidence="13" id="KW-0238">DNA-binding</keyword>
<evidence type="ECO:0000256" key="5">
    <source>
        <dbReference type="ARBA" id="ARBA00022695"/>
    </source>
</evidence>
<dbReference type="InterPro" id="IPR027417">
    <property type="entry name" value="P-loop_NTPase"/>
</dbReference>
<dbReference type="GO" id="GO:0000166">
    <property type="term" value="F:nucleotide binding"/>
    <property type="evidence" value="ECO:0007669"/>
    <property type="project" value="UniProtKB-KW"/>
</dbReference>
<evidence type="ECO:0000256" key="1">
    <source>
        <dbReference type="ARBA" id="ARBA00001936"/>
    </source>
</evidence>
<dbReference type="Pfam" id="PF02407">
    <property type="entry name" value="Viral_Rep"/>
    <property type="match status" value="1"/>
</dbReference>
<evidence type="ECO:0000256" key="9">
    <source>
        <dbReference type="ARBA" id="ARBA00022741"/>
    </source>
</evidence>
<dbReference type="Proteomes" id="UP000272132">
    <property type="component" value="Segment"/>
</dbReference>
<evidence type="ECO:0000256" key="17">
    <source>
        <dbReference type="ARBA" id="ARBA00049360"/>
    </source>
</evidence>
<dbReference type="Gene3D" id="3.40.1310.20">
    <property type="match status" value="1"/>
</dbReference>
<keyword evidence="12" id="KW-0190">Covalent protein-DNA linkage</keyword>
<evidence type="ECO:0000256" key="16">
    <source>
        <dbReference type="ARBA" id="ARBA00032243"/>
    </source>
</evidence>
<evidence type="ECO:0000256" key="2">
    <source>
        <dbReference type="ARBA" id="ARBA00004147"/>
    </source>
</evidence>
<dbReference type="GO" id="GO:0004519">
    <property type="term" value="F:endonuclease activity"/>
    <property type="evidence" value="ECO:0007669"/>
    <property type="project" value="UniProtKB-KW"/>
</dbReference>
<reference evidence="19" key="1">
    <citation type="journal article" date="2018" name="PeerJ">
        <title>Virus discovery in all three major lineages of terrestrial arthropods highlights the diversity of single-stranded DNA viruses associated with invertebrates.</title>
        <authorList>
            <person name="Rosario K."/>
            <person name="Mettel K.A."/>
            <person name="Benner B.E."/>
            <person name="Johnson R."/>
            <person name="Scott C."/>
            <person name="Yusseff-Vanegas S.Z."/>
            <person name="Baker C.C."/>
            <person name="Cassill D.L."/>
            <person name="Storer C."/>
            <person name="Varsani A."/>
            <person name="Breitbart M."/>
        </authorList>
    </citation>
    <scope>NUCLEOTIDE SEQUENCE [LARGE SCALE GENOMIC DNA]</scope>
    <source>
        <strain evidence="19">FL_I1594-I104_E11</strain>
    </source>
</reference>
<dbReference type="GO" id="GO:0006260">
    <property type="term" value="P:DNA replication"/>
    <property type="evidence" value="ECO:0007669"/>
    <property type="project" value="UniProtKB-KW"/>
</dbReference>
<name>A0A346BPA2_9VIRU</name>
<comment type="similarity">
    <text evidence="3">Belongs to the nanoviruses/circoviruses replication-associated protein family.</text>
</comment>
<dbReference type="GO" id="GO:0003677">
    <property type="term" value="F:DNA binding"/>
    <property type="evidence" value="ECO:0007669"/>
    <property type="project" value="UniProtKB-KW"/>
</dbReference>
<evidence type="ECO:0000256" key="15">
    <source>
        <dbReference type="ARBA" id="ARBA00030754"/>
    </source>
</evidence>
<comment type="catalytic activity">
    <reaction evidence="17">
        <text>ATP + H2O = ADP + phosphate + H(+)</text>
        <dbReference type="Rhea" id="RHEA:13065"/>
        <dbReference type="ChEBI" id="CHEBI:15377"/>
        <dbReference type="ChEBI" id="CHEBI:15378"/>
        <dbReference type="ChEBI" id="CHEBI:30616"/>
        <dbReference type="ChEBI" id="CHEBI:43474"/>
        <dbReference type="ChEBI" id="CHEBI:456216"/>
    </reaction>
</comment>
<evidence type="ECO:0000256" key="14">
    <source>
        <dbReference type="ARBA" id="ARBA00023268"/>
    </source>
</evidence>
<evidence type="ECO:0000256" key="3">
    <source>
        <dbReference type="ARBA" id="ARBA00008545"/>
    </source>
</evidence>
<keyword evidence="7" id="KW-0540">Nuclease</keyword>
<comment type="cofactor">
    <cofactor evidence="1">
        <name>Mn(2+)</name>
        <dbReference type="ChEBI" id="CHEBI:29035"/>
    </cofactor>
</comment>
<dbReference type="SUPFAM" id="SSF52540">
    <property type="entry name" value="P-loop containing nucleoside triphosphate hydrolases"/>
    <property type="match status" value="1"/>
</dbReference>
<evidence type="ECO:0000256" key="10">
    <source>
        <dbReference type="ARBA" id="ARBA00022759"/>
    </source>
</evidence>
<evidence type="ECO:0000313" key="19">
    <source>
        <dbReference type="EMBL" id="AXL65899.1"/>
    </source>
</evidence>
<comment type="subcellular location">
    <subcellularLocation>
        <location evidence="2">Host nucleus</location>
    </subcellularLocation>
</comment>
<proteinExistence type="inferred from homology"/>
<dbReference type="InterPro" id="IPR049912">
    <property type="entry name" value="CRESS_DNA_REP"/>
</dbReference>
<keyword evidence="9" id="KW-0547">Nucleotide-binding</keyword>
<evidence type="ECO:0000256" key="4">
    <source>
        <dbReference type="ARBA" id="ARBA00022679"/>
    </source>
</evidence>
<sequence length="331" mass="38066">MSRCHGWTFTVFALEPEPVFEPNLHEYLIFGRETCPTTGRSHLQGYIYFKERRRLPYLKKWIPGAHFEAAKGNPEQNQKYCSKDGDFKEYGRLPRSKSGGGAFKDVLLKAESGNIADIKEEYPGLFIRYKTNILSSVKFRVEELNSSCGVWICGPPRCGKDYAVRKLNSVFVKPLNKWWDGYNNEKFVLLSDVEPSHCVWLGFFLKIWTDRYAFVAEIKGGSVKIRPKKVFVTSNFTMEECFNGKVLDALKTRFNVYNEFDGSFSPRQVDSIKTAVYDKLLSFEDGLVQEKENVSPTVQTTEENVSSSEEFEIIKKPSKKKKRLSKTNSVE</sequence>